<dbReference type="STRING" id="710421.Mycch_1698"/>
<sequence length="152" mass="15508">MTGVVIGLGNVWRRDDGVGPAVIAELLSAPPPGVRIRTAAGEPDELLETWTGAALAVVVDAASGPEPGRVRRWVSEALPSEVVLSSHGIGLTCAVSLGACLGRLPDRLVVVTVDGEDFGYGQEMSPAVGAAVCRAADAVRYELLASAFTAGS</sequence>
<evidence type="ECO:0000313" key="5">
    <source>
        <dbReference type="EMBL" id="AFM16489.1"/>
    </source>
</evidence>
<dbReference type="eggNOG" id="COG0680">
    <property type="taxonomic scope" value="Bacteria"/>
</dbReference>
<dbReference type="OrthoDB" id="164170at2"/>
<dbReference type="GO" id="GO:0004190">
    <property type="term" value="F:aspartic-type endopeptidase activity"/>
    <property type="evidence" value="ECO:0007669"/>
    <property type="project" value="UniProtKB-KW"/>
</dbReference>
<evidence type="ECO:0000313" key="6">
    <source>
        <dbReference type="Proteomes" id="UP000006057"/>
    </source>
</evidence>
<dbReference type="EMBL" id="CP003053">
    <property type="protein sequence ID" value="AFM16489.1"/>
    <property type="molecule type" value="Genomic_DNA"/>
</dbReference>
<dbReference type="Pfam" id="PF01750">
    <property type="entry name" value="HycI"/>
    <property type="match status" value="1"/>
</dbReference>
<keyword evidence="4" id="KW-0378">Hydrolase</keyword>
<evidence type="ECO:0000256" key="2">
    <source>
        <dbReference type="ARBA" id="ARBA00022670"/>
    </source>
</evidence>
<dbReference type="KEGG" id="mcb:Mycch_1698"/>
<dbReference type="HOGENOM" id="CLU_099037_2_1_11"/>
<dbReference type="InterPro" id="IPR023430">
    <property type="entry name" value="Pept_HybD-like_dom_sf"/>
</dbReference>
<dbReference type="PANTHER" id="PTHR30302">
    <property type="entry name" value="HYDROGENASE 1 MATURATION PROTEASE"/>
    <property type="match status" value="1"/>
</dbReference>
<protein>
    <submittedName>
        <fullName evidence="5">Hydrogenase maturation protease</fullName>
    </submittedName>
</protein>
<dbReference type="PANTHER" id="PTHR30302:SF1">
    <property type="entry name" value="HYDROGENASE 2 MATURATION PROTEASE"/>
    <property type="match status" value="1"/>
</dbReference>
<evidence type="ECO:0000256" key="4">
    <source>
        <dbReference type="ARBA" id="ARBA00022801"/>
    </source>
</evidence>
<dbReference type="PATRIC" id="fig|710421.3.peg.1701"/>
<name>I4BGT2_MYCCN</name>
<accession>I4BGT2</accession>
<dbReference type="InterPro" id="IPR000671">
    <property type="entry name" value="Peptidase_A31"/>
</dbReference>
<dbReference type="Gene3D" id="3.40.50.1450">
    <property type="entry name" value="HybD-like"/>
    <property type="match status" value="1"/>
</dbReference>
<organism evidence="5 6">
    <name type="scientific">Mycolicibacterium chubuense (strain NBB4)</name>
    <name type="common">Mycobacterium chubuense</name>
    <dbReference type="NCBI Taxonomy" id="710421"/>
    <lineage>
        <taxon>Bacteria</taxon>
        <taxon>Bacillati</taxon>
        <taxon>Actinomycetota</taxon>
        <taxon>Actinomycetes</taxon>
        <taxon>Mycobacteriales</taxon>
        <taxon>Mycobacteriaceae</taxon>
        <taxon>Mycolicibacterium</taxon>
    </lineage>
</organism>
<reference evidence="5 6" key="1">
    <citation type="submission" date="2012-06" db="EMBL/GenBank/DDBJ databases">
        <title>Complete sequence of chromosome of Mycobacterium chubuense NBB4.</title>
        <authorList>
            <consortium name="US DOE Joint Genome Institute"/>
            <person name="Lucas S."/>
            <person name="Han J."/>
            <person name="Lapidus A."/>
            <person name="Cheng J.-F."/>
            <person name="Goodwin L."/>
            <person name="Pitluck S."/>
            <person name="Peters L."/>
            <person name="Mikhailova N."/>
            <person name="Teshima H."/>
            <person name="Detter J.C."/>
            <person name="Han C."/>
            <person name="Tapia R."/>
            <person name="Land M."/>
            <person name="Hauser L."/>
            <person name="Kyrpides N."/>
            <person name="Ivanova N."/>
            <person name="Pagani I."/>
            <person name="Mattes T."/>
            <person name="Holmes A."/>
            <person name="Rutledge P."/>
            <person name="Paulsen I."/>
            <person name="Coleman N."/>
            <person name="Woyke T."/>
        </authorList>
    </citation>
    <scope>NUCLEOTIDE SEQUENCE [LARGE SCALE GENOMIC DNA]</scope>
    <source>
        <strain evidence="5 6">NBB4</strain>
    </source>
</reference>
<keyword evidence="6" id="KW-1185">Reference proteome</keyword>
<dbReference type="GO" id="GO:0008047">
    <property type="term" value="F:enzyme activator activity"/>
    <property type="evidence" value="ECO:0007669"/>
    <property type="project" value="InterPro"/>
</dbReference>
<evidence type="ECO:0000256" key="3">
    <source>
        <dbReference type="ARBA" id="ARBA00022750"/>
    </source>
</evidence>
<dbReference type="GO" id="GO:0016485">
    <property type="term" value="P:protein processing"/>
    <property type="evidence" value="ECO:0007669"/>
    <property type="project" value="TreeGrafter"/>
</dbReference>
<dbReference type="PRINTS" id="PR00446">
    <property type="entry name" value="HYDRGNUPTAKE"/>
</dbReference>
<dbReference type="Proteomes" id="UP000006057">
    <property type="component" value="Chromosome"/>
</dbReference>
<dbReference type="CDD" id="cd00518">
    <property type="entry name" value="H2MP"/>
    <property type="match status" value="1"/>
</dbReference>
<evidence type="ECO:0000256" key="1">
    <source>
        <dbReference type="ARBA" id="ARBA00006814"/>
    </source>
</evidence>
<keyword evidence="3" id="KW-0064">Aspartyl protease</keyword>
<dbReference type="AlphaFoldDB" id="I4BGT2"/>
<keyword evidence="2 5" id="KW-0645">Protease</keyword>
<comment type="similarity">
    <text evidence="1">Belongs to the peptidase A31 family.</text>
</comment>
<dbReference type="SUPFAM" id="SSF53163">
    <property type="entry name" value="HybD-like"/>
    <property type="match status" value="1"/>
</dbReference>
<proteinExistence type="inferred from homology"/>
<dbReference type="NCBIfam" id="TIGR00072">
    <property type="entry name" value="hydrog_prot"/>
    <property type="match status" value="1"/>
</dbReference>
<dbReference type="RefSeq" id="WP_014814970.1">
    <property type="nucleotide sequence ID" value="NC_018027.1"/>
</dbReference>
<gene>
    <name evidence="5" type="ordered locus">Mycch_1698</name>
</gene>